<feature type="domain" description="Non-reducing end beta-L-arabinofuranosidase-like GH127 catalytic" evidence="1">
    <location>
        <begin position="65"/>
        <end position="469"/>
    </location>
</feature>
<keyword evidence="4" id="KW-0547">Nucleotide-binding</keyword>
<reference evidence="4" key="1">
    <citation type="journal article" date="2014" name="Int. J. Syst. Evol. Microbiol.">
        <title>Complete genome sequence of Corynebacterium casei LMG S-19264T (=DSM 44701T), isolated from a smear-ripened cheese.</title>
        <authorList>
            <consortium name="US DOE Joint Genome Institute (JGI-PGF)"/>
            <person name="Walter F."/>
            <person name="Albersmeier A."/>
            <person name="Kalinowski J."/>
            <person name="Ruckert C."/>
        </authorList>
    </citation>
    <scope>NUCLEOTIDE SEQUENCE</scope>
    <source>
        <strain evidence="4">KCTC 12710</strain>
    </source>
</reference>
<comment type="caution">
    <text evidence="4">The sequence shown here is derived from an EMBL/GenBank/DDBJ whole genome shotgun (WGS) entry which is preliminary data.</text>
</comment>
<protein>
    <submittedName>
        <fullName evidence="4">ATP-binding protein</fullName>
    </submittedName>
</protein>
<dbReference type="InterPro" id="IPR049049">
    <property type="entry name" value="Beta-AFase-like_GH127_C"/>
</dbReference>
<accession>A0A918R4W3</accession>
<dbReference type="RefSeq" id="WP_229796785.1">
    <property type="nucleotide sequence ID" value="NZ_BMWZ01000004.1"/>
</dbReference>
<dbReference type="Pfam" id="PF07944">
    <property type="entry name" value="Beta-AFase-like_GH127_cat"/>
    <property type="match status" value="1"/>
</dbReference>
<dbReference type="EMBL" id="BMWZ01000004">
    <property type="protein sequence ID" value="GGZ83454.1"/>
    <property type="molecule type" value="Genomic_DNA"/>
</dbReference>
<dbReference type="AlphaFoldDB" id="A0A918R4W3"/>
<dbReference type="Gene3D" id="1.50.10.20">
    <property type="match status" value="1"/>
</dbReference>
<dbReference type="PANTHER" id="PTHR43465">
    <property type="entry name" value="DUF1680 DOMAIN PROTEIN (AFU_ORTHOLOGUE AFUA_1G08910)"/>
    <property type="match status" value="1"/>
</dbReference>
<evidence type="ECO:0000313" key="4">
    <source>
        <dbReference type="EMBL" id="GGZ83454.1"/>
    </source>
</evidence>
<feature type="domain" description="Non-reducing end beta-L-arabinofuranosidase-like GH127 C-terminal" evidence="3">
    <location>
        <begin position="580"/>
        <end position="692"/>
    </location>
</feature>
<dbReference type="GO" id="GO:0005975">
    <property type="term" value="P:carbohydrate metabolic process"/>
    <property type="evidence" value="ECO:0007669"/>
    <property type="project" value="InterPro"/>
</dbReference>
<proteinExistence type="predicted"/>
<name>A0A918R4W3_9FLAO</name>
<organism evidence="4 5">
    <name type="scientific">Algibacter mikhailovii</name>
    <dbReference type="NCBI Taxonomy" id="425498"/>
    <lineage>
        <taxon>Bacteria</taxon>
        <taxon>Pseudomonadati</taxon>
        <taxon>Bacteroidota</taxon>
        <taxon>Flavobacteriia</taxon>
        <taxon>Flavobacteriales</taxon>
        <taxon>Flavobacteriaceae</taxon>
        <taxon>Algibacter</taxon>
    </lineage>
</organism>
<dbReference type="InterPro" id="IPR012878">
    <property type="entry name" value="Beta-AFase-like_GH127_cat"/>
</dbReference>
<dbReference type="GO" id="GO:0005524">
    <property type="term" value="F:ATP binding"/>
    <property type="evidence" value="ECO:0007669"/>
    <property type="project" value="UniProtKB-KW"/>
</dbReference>
<evidence type="ECO:0000259" key="3">
    <source>
        <dbReference type="Pfam" id="PF20737"/>
    </source>
</evidence>
<evidence type="ECO:0000259" key="2">
    <source>
        <dbReference type="Pfam" id="PF20736"/>
    </source>
</evidence>
<dbReference type="SUPFAM" id="SSF48208">
    <property type="entry name" value="Six-hairpin glycosidases"/>
    <property type="match status" value="1"/>
</dbReference>
<evidence type="ECO:0000313" key="5">
    <source>
        <dbReference type="Proteomes" id="UP000636004"/>
    </source>
</evidence>
<keyword evidence="4" id="KW-0067">ATP-binding</keyword>
<keyword evidence="5" id="KW-1185">Reference proteome</keyword>
<dbReference type="Pfam" id="PF20736">
    <property type="entry name" value="Glyco_hydro127M"/>
    <property type="match status" value="1"/>
</dbReference>
<dbReference type="PROSITE" id="PS51257">
    <property type="entry name" value="PROKAR_LIPOPROTEIN"/>
    <property type="match status" value="1"/>
</dbReference>
<dbReference type="InterPro" id="IPR008928">
    <property type="entry name" value="6-hairpin_glycosidase_sf"/>
</dbReference>
<dbReference type="InterPro" id="IPR049174">
    <property type="entry name" value="Beta-AFase-like"/>
</dbReference>
<reference evidence="4" key="2">
    <citation type="submission" date="2020-09" db="EMBL/GenBank/DDBJ databases">
        <authorList>
            <person name="Sun Q."/>
            <person name="Kim S."/>
        </authorList>
    </citation>
    <scope>NUCLEOTIDE SEQUENCE</scope>
    <source>
        <strain evidence="4">KCTC 12710</strain>
    </source>
</reference>
<evidence type="ECO:0000259" key="1">
    <source>
        <dbReference type="Pfam" id="PF07944"/>
    </source>
</evidence>
<dbReference type="Proteomes" id="UP000636004">
    <property type="component" value="Unassembled WGS sequence"/>
</dbReference>
<sequence length="696" mass="78691">MRTKLKWLAIAIAGMAIIASCNKKKDLPQKNMALLGSNFDRSGGIVNHNDSPHLKLKSIEIGDCKWTEGFWADKHKMAEETMIPHMGTIFKGDIGFAYDNFKKAAGMMEGGPLGKYWHDGDFYKWMESTMYLYADNGDEKLMDDLDEIIEVIDKAQEDDGYLHTHVQLLGIDRWSNMHYHELYNAGHLYTSASIHYRVTGKTNFLEIAIKNADYLYSVFESRDPELARMGFNPSQIMGLVELYRTTKDKKYLELADIFVTMRGSVPMDQHPTVSPNFLGDHNQMRTPFRKETEAKGHAVLANYLWSGAADLYAETGEDSLITALEKIWDSAVNRKMYLTGAQGQTHHGASQSPAGRTDMVHEAFQDDYLMPNKTAYNETCANISNAMFNYRLLSAKGDSKYADVMELVMYNSALVGISIEGKDYFYSNPLRMLDGGIDYTHATTERRHRVPYIPVFCCPPNLARTIAKSAGWAYSKSANGIAVNLYGGNQLETTLLDGSKLKLNQKTQYPWDGAVEFTIEECKSTPFEIWFRIPEWAAGTTIKINGEDAGISITPKTFAKVERQWKKGDVVALDIPMDISFVEGDPRIEETRNQVAVKRGPIVYCIESPDLPENTSILDVYISQGTKLTPNHKPDFLGGVTMIDSDIMLRTQKEEGMYRKLEAPSWKKVKSSFVPYYAWSNRGEAEMTVFMPIVWE</sequence>
<dbReference type="InterPro" id="IPR049046">
    <property type="entry name" value="Beta-AFase-like_GH127_middle"/>
</dbReference>
<gene>
    <name evidence="4" type="ORF">GCM10007028_21810</name>
</gene>
<dbReference type="PANTHER" id="PTHR43465:SF1">
    <property type="entry name" value="NON-REDUCING END BETA-L-ARABINOFURANOSIDASE"/>
    <property type="match status" value="1"/>
</dbReference>
<dbReference type="Pfam" id="PF20737">
    <property type="entry name" value="Glyco_hydro127C"/>
    <property type="match status" value="1"/>
</dbReference>
<feature type="domain" description="Non-reducing end beta-L-arabinofuranosidase-like GH127 middle" evidence="2">
    <location>
        <begin position="481"/>
        <end position="577"/>
    </location>
</feature>